<dbReference type="AlphaFoldDB" id="A0A916QAB3"/>
<dbReference type="Gene3D" id="1.10.287.380">
    <property type="entry name" value="Valyl-tRNA synthetase, C-terminal domain"/>
    <property type="match status" value="1"/>
</dbReference>
<dbReference type="InterPro" id="IPR017871">
    <property type="entry name" value="ABC_transporter-like_CS"/>
</dbReference>
<feature type="domain" description="ABC transporter" evidence="6">
    <location>
        <begin position="325"/>
        <end position="539"/>
    </location>
</feature>
<keyword evidence="3 7" id="KW-0067">ATP-binding</keyword>
<dbReference type="InterPro" id="IPR037118">
    <property type="entry name" value="Val-tRNA_synth_C_sf"/>
</dbReference>
<evidence type="ECO:0000313" key="8">
    <source>
        <dbReference type="Proteomes" id="UP000654993"/>
    </source>
</evidence>
<dbReference type="Gene3D" id="3.40.50.300">
    <property type="entry name" value="P-loop containing nucleotide triphosphate hydrolases"/>
    <property type="match status" value="2"/>
</dbReference>
<organism evidence="7 8">
    <name type="scientific">Insulibacter thermoxylanivorax</name>
    <dbReference type="NCBI Taxonomy" id="2749268"/>
    <lineage>
        <taxon>Bacteria</taxon>
        <taxon>Bacillati</taxon>
        <taxon>Bacillota</taxon>
        <taxon>Bacilli</taxon>
        <taxon>Bacillales</taxon>
        <taxon>Paenibacillaceae</taxon>
        <taxon>Insulibacter</taxon>
    </lineage>
</organism>
<dbReference type="GO" id="GO:0005524">
    <property type="term" value="F:ATP binding"/>
    <property type="evidence" value="ECO:0007669"/>
    <property type="project" value="UniProtKB-KW"/>
</dbReference>
<dbReference type="Pfam" id="PF16326">
    <property type="entry name" value="ABC_tran_CTD"/>
    <property type="match status" value="1"/>
</dbReference>
<gene>
    <name evidence="7" type="primary">ydiF</name>
    <name evidence="7" type="ORF">PRECH8_03710</name>
</gene>
<dbReference type="CDD" id="cd03221">
    <property type="entry name" value="ABCF_EF-3"/>
    <property type="match status" value="2"/>
</dbReference>
<dbReference type="InterPro" id="IPR051309">
    <property type="entry name" value="ABCF_ATPase"/>
</dbReference>
<dbReference type="PROSITE" id="PS50893">
    <property type="entry name" value="ABC_TRANSPORTER_2"/>
    <property type="match status" value="2"/>
</dbReference>
<dbReference type="Proteomes" id="UP000654993">
    <property type="component" value="Unassembled WGS sequence"/>
</dbReference>
<dbReference type="SMART" id="SM00382">
    <property type="entry name" value="AAA"/>
    <property type="match status" value="2"/>
</dbReference>
<evidence type="ECO:0000256" key="2">
    <source>
        <dbReference type="ARBA" id="ARBA00022741"/>
    </source>
</evidence>
<dbReference type="PROSITE" id="PS00211">
    <property type="entry name" value="ABC_TRANSPORTER_1"/>
    <property type="match status" value="2"/>
</dbReference>
<dbReference type="GO" id="GO:0016887">
    <property type="term" value="F:ATP hydrolysis activity"/>
    <property type="evidence" value="ECO:0007669"/>
    <property type="project" value="InterPro"/>
</dbReference>
<evidence type="ECO:0000256" key="1">
    <source>
        <dbReference type="ARBA" id="ARBA00022737"/>
    </source>
</evidence>
<dbReference type="InterPro" id="IPR027417">
    <property type="entry name" value="P-loop_NTPase"/>
</dbReference>
<sequence length="661" mass="74676">MLLQAVGIHKYYAATPILTDITMHINEGEKIGLVGVNGAGKSTLMRILAGEESYDSGTIHRQKDLTIGYLAQDGGLGSDNTLHEELRSVFTDLLRMEEELRQLEAEMATAEGAELESAMRRYADLSEQFRQQRGYEIDARVRSMLSGMGFADYPADTLVSALSGGQKTRLALAKLLLQEPDILMLDEPTNYLDIPTLTWLEDYLRHYRGALLIISHDRYFLDVIVDSIIEIEGTKAVRYTGNYTKFIEQKAANYEKQLKQYEQQQAEIARLEDFVQRNLARSSTSGRAKSRRKMLERMERINKPGEIKRAHFSFQIERMTGSDVLHAEGLSYAYEDRVIFQGASLSLKRGDSAALVGPNGIGKSTLLKLLIGELQSPEGSITWGTNVKIGYYDQEHENLNPENTVLNEVWDAYPHLDEVEIRTVLGGFLFSGEAAEKRIRDLSGGERARVSLAKLMLQNANVLIFDEPTNHLDLYSKEALEAALVDYEGTLLFVSHDRYFLNKMADYILELSPDGIRTYLGNYDDYVEKKAELAELHELASAEGKGTAAKPASTSVPTAPAKQVPNRLSASDVPKAARSSAARTYEEEKQARREERARQRRLEQVEAQITAKEETIADIEAQLIDPDNLHDYVKLQELHEQLEHEREELEQLYEEWGRLME</sequence>
<feature type="coiled-coil region" evidence="4">
    <location>
        <begin position="86"/>
        <end position="116"/>
    </location>
</feature>
<reference evidence="7" key="1">
    <citation type="submission" date="2020-08" db="EMBL/GenBank/DDBJ databases">
        <authorList>
            <person name="Uke A."/>
            <person name="Chhe C."/>
            <person name="Baramee S."/>
            <person name="Kosugi A."/>
        </authorList>
    </citation>
    <scope>NUCLEOTIDE SEQUENCE</scope>
    <source>
        <strain evidence="7">DA-C8</strain>
    </source>
</reference>
<evidence type="ECO:0000256" key="3">
    <source>
        <dbReference type="ARBA" id="ARBA00022840"/>
    </source>
</evidence>
<dbReference type="Pfam" id="PF00005">
    <property type="entry name" value="ABC_tran"/>
    <property type="match status" value="2"/>
</dbReference>
<dbReference type="FunFam" id="3.40.50.300:FF:000309">
    <property type="entry name" value="ABC transporter ATP-binding protein"/>
    <property type="match status" value="1"/>
</dbReference>
<dbReference type="GO" id="GO:0003677">
    <property type="term" value="F:DNA binding"/>
    <property type="evidence" value="ECO:0007669"/>
    <property type="project" value="InterPro"/>
</dbReference>
<dbReference type="Pfam" id="PF12848">
    <property type="entry name" value="ABC_tran_Xtn"/>
    <property type="match status" value="1"/>
</dbReference>
<comment type="caution">
    <text evidence="7">The sequence shown here is derived from an EMBL/GenBank/DDBJ whole genome shotgun (WGS) entry which is preliminary data.</text>
</comment>
<accession>A0A916QAB3</accession>
<evidence type="ECO:0000256" key="5">
    <source>
        <dbReference type="SAM" id="MobiDB-lite"/>
    </source>
</evidence>
<reference evidence="7" key="2">
    <citation type="journal article" date="2021" name="Data Brief">
        <title>Draft genome sequence data of the facultative, thermophilic, xylanolytic bacterium Paenibacillus sp. strain DA-C8.</title>
        <authorList>
            <person name="Chhe C."/>
            <person name="Uke A."/>
            <person name="Baramee S."/>
            <person name="Ungkulpasvich U."/>
            <person name="Tachaapaikoon C."/>
            <person name="Pason P."/>
            <person name="Waeonukul R."/>
            <person name="Ratanakhanokchai K."/>
            <person name="Kosugi A."/>
        </authorList>
    </citation>
    <scope>NUCLEOTIDE SEQUENCE</scope>
    <source>
        <strain evidence="7">DA-C8</strain>
    </source>
</reference>
<feature type="coiled-coil region" evidence="4">
    <location>
        <begin position="244"/>
        <end position="274"/>
    </location>
</feature>
<keyword evidence="2" id="KW-0547">Nucleotide-binding</keyword>
<dbReference type="RefSeq" id="WP_200965377.1">
    <property type="nucleotide sequence ID" value="NZ_BMAQ01000003.1"/>
</dbReference>
<keyword evidence="1" id="KW-0677">Repeat</keyword>
<dbReference type="SUPFAM" id="SSF52540">
    <property type="entry name" value="P-loop containing nucleoside triphosphate hydrolases"/>
    <property type="match status" value="2"/>
</dbReference>
<evidence type="ECO:0000313" key="7">
    <source>
        <dbReference type="EMBL" id="GFR37075.1"/>
    </source>
</evidence>
<dbReference type="EMBL" id="BMAQ01000003">
    <property type="protein sequence ID" value="GFR37075.1"/>
    <property type="molecule type" value="Genomic_DNA"/>
</dbReference>
<evidence type="ECO:0000259" key="6">
    <source>
        <dbReference type="PROSITE" id="PS50893"/>
    </source>
</evidence>
<feature type="region of interest" description="Disordered" evidence="5">
    <location>
        <begin position="544"/>
        <end position="599"/>
    </location>
</feature>
<name>A0A916QAB3_9BACL</name>
<protein>
    <submittedName>
        <fullName evidence="7">ABC transporter ATP-binding protein YdiF</fullName>
    </submittedName>
</protein>
<dbReference type="InterPro" id="IPR003593">
    <property type="entry name" value="AAA+_ATPase"/>
</dbReference>
<feature type="domain" description="ABC transporter" evidence="6">
    <location>
        <begin position="3"/>
        <end position="259"/>
    </location>
</feature>
<keyword evidence="8" id="KW-1185">Reference proteome</keyword>
<keyword evidence="4" id="KW-0175">Coiled coil</keyword>
<evidence type="ECO:0000256" key="4">
    <source>
        <dbReference type="SAM" id="Coils"/>
    </source>
</evidence>
<dbReference type="InterPro" id="IPR032781">
    <property type="entry name" value="ABC_tran_Xtn"/>
</dbReference>
<dbReference type="FunFam" id="3.40.50.300:FF:000011">
    <property type="entry name" value="Putative ABC transporter ATP-binding component"/>
    <property type="match status" value="1"/>
</dbReference>
<dbReference type="InterPro" id="IPR003439">
    <property type="entry name" value="ABC_transporter-like_ATP-bd"/>
</dbReference>
<dbReference type="PANTHER" id="PTHR42855:SF2">
    <property type="entry name" value="DRUG RESISTANCE ABC TRANSPORTER,ATP-BINDING PROTEIN"/>
    <property type="match status" value="1"/>
</dbReference>
<proteinExistence type="predicted"/>
<dbReference type="InterPro" id="IPR032524">
    <property type="entry name" value="ABC_tran_C"/>
</dbReference>
<feature type="compositionally biased region" description="Basic and acidic residues" evidence="5">
    <location>
        <begin position="584"/>
        <end position="599"/>
    </location>
</feature>
<dbReference type="PANTHER" id="PTHR42855">
    <property type="entry name" value="ABC TRANSPORTER ATP-BINDING SUBUNIT"/>
    <property type="match status" value="1"/>
</dbReference>